<dbReference type="InterPro" id="IPR003593">
    <property type="entry name" value="AAA+_ATPase"/>
</dbReference>
<name>A0A6M1SAK6_9HYPH</name>
<dbReference type="InterPro" id="IPR017871">
    <property type="entry name" value="ABC_transporter-like_CS"/>
</dbReference>
<protein>
    <submittedName>
        <fullName evidence="6">ABC transporter ATP-binding protein</fullName>
    </submittedName>
</protein>
<keyword evidence="2" id="KW-0813">Transport</keyword>
<dbReference type="InterPro" id="IPR003439">
    <property type="entry name" value="ABC_transporter-like_ATP-bd"/>
</dbReference>
<keyword evidence="4 6" id="KW-0067">ATP-binding</keyword>
<feature type="domain" description="ABC transporter" evidence="5">
    <location>
        <begin position="4"/>
        <end position="238"/>
    </location>
</feature>
<keyword evidence="3" id="KW-0547">Nucleotide-binding</keyword>
<dbReference type="PANTHER" id="PTHR42781:SF4">
    <property type="entry name" value="SPERMIDINE_PUTRESCINE IMPORT ATP-BINDING PROTEIN POTA"/>
    <property type="match status" value="1"/>
</dbReference>
<comment type="similarity">
    <text evidence="1">Belongs to the ABC transporter superfamily.</text>
</comment>
<dbReference type="AlphaFoldDB" id="A0A6M1SAK6"/>
<accession>A0A6M1SAK6</accession>
<dbReference type="InterPro" id="IPR050093">
    <property type="entry name" value="ABC_SmlMolc_Importer"/>
</dbReference>
<dbReference type="Gene3D" id="3.40.50.300">
    <property type="entry name" value="P-loop containing nucleotide triphosphate hydrolases"/>
    <property type="match status" value="1"/>
</dbReference>
<gene>
    <name evidence="6" type="ORF">G5575_04095</name>
</gene>
<evidence type="ECO:0000256" key="2">
    <source>
        <dbReference type="ARBA" id="ARBA00022448"/>
    </source>
</evidence>
<dbReference type="RefSeq" id="WP_164533205.1">
    <property type="nucleotide sequence ID" value="NZ_JAALFG010000001.1"/>
</dbReference>
<dbReference type="InterPro" id="IPR013611">
    <property type="entry name" value="Transp-assoc_OB_typ2"/>
</dbReference>
<dbReference type="GO" id="GO:0043190">
    <property type="term" value="C:ATP-binding cassette (ABC) transporter complex"/>
    <property type="evidence" value="ECO:0007669"/>
    <property type="project" value="InterPro"/>
</dbReference>
<dbReference type="SMART" id="SM00382">
    <property type="entry name" value="AAA"/>
    <property type="match status" value="1"/>
</dbReference>
<evidence type="ECO:0000259" key="5">
    <source>
        <dbReference type="PROSITE" id="PS50893"/>
    </source>
</evidence>
<dbReference type="Proteomes" id="UP000474802">
    <property type="component" value="Unassembled WGS sequence"/>
</dbReference>
<dbReference type="InterPro" id="IPR027417">
    <property type="entry name" value="P-loop_NTPase"/>
</dbReference>
<dbReference type="GO" id="GO:0005524">
    <property type="term" value="F:ATP binding"/>
    <property type="evidence" value="ECO:0007669"/>
    <property type="project" value="UniProtKB-KW"/>
</dbReference>
<sequence length="338" mass="35994">MTAVKLKAVSKSFGDSLVLNDISLSLATGSFTALLGPSGCGKTTLLRLIAGFEQPSTGAVVFDGVTMADGKHSVPPEKRSVGIVFQSYALWPHMSVAGNVAYPLKGLGLSRETIRARVDEALAMVALRGFGDQHVDSLSGGQRQRVALARCLVNGTKLILLDEPLANLDVHLRASMLDVFADIHQRTGATIVFVTHDQSEALALADTVVVLDGGRIQQSGRPETIYAEPANAMVAGFVGDGRVIEADVRGGMARLGPIDFSVRGVGEGRQQLLVRPHAIRTTSDGLPVRVERRRYSGTGYETMLRLDDGAMLIADLAERVEIGSAISIAIDDAWIVPR</sequence>
<organism evidence="6 7">
    <name type="scientific">Devosia aurantiaca</name>
    <dbReference type="NCBI Taxonomy" id="2714858"/>
    <lineage>
        <taxon>Bacteria</taxon>
        <taxon>Pseudomonadati</taxon>
        <taxon>Pseudomonadota</taxon>
        <taxon>Alphaproteobacteria</taxon>
        <taxon>Hyphomicrobiales</taxon>
        <taxon>Devosiaceae</taxon>
        <taxon>Devosia</taxon>
    </lineage>
</organism>
<dbReference type="PROSITE" id="PS50893">
    <property type="entry name" value="ABC_TRANSPORTER_2"/>
    <property type="match status" value="1"/>
</dbReference>
<keyword evidence="7" id="KW-1185">Reference proteome</keyword>
<dbReference type="GO" id="GO:0016887">
    <property type="term" value="F:ATP hydrolysis activity"/>
    <property type="evidence" value="ECO:0007669"/>
    <property type="project" value="InterPro"/>
</dbReference>
<dbReference type="InterPro" id="IPR008995">
    <property type="entry name" value="Mo/tungstate-bd_C_term_dom"/>
</dbReference>
<dbReference type="Pfam" id="PF08402">
    <property type="entry name" value="TOBE_2"/>
    <property type="match status" value="1"/>
</dbReference>
<evidence type="ECO:0000256" key="3">
    <source>
        <dbReference type="ARBA" id="ARBA00022741"/>
    </source>
</evidence>
<dbReference type="SUPFAM" id="SSF52540">
    <property type="entry name" value="P-loop containing nucleoside triphosphate hydrolases"/>
    <property type="match status" value="1"/>
</dbReference>
<dbReference type="PROSITE" id="PS00211">
    <property type="entry name" value="ABC_TRANSPORTER_1"/>
    <property type="match status" value="1"/>
</dbReference>
<reference evidence="6 7" key="2">
    <citation type="submission" date="2020-03" db="EMBL/GenBank/DDBJ databases">
        <title>Devosia chinhatensis sp. nov., isolated from a hexachlorocyclohexane (HCH) dump site in India.</title>
        <authorList>
            <person name="Kumar M."/>
            <person name="Lal R."/>
        </authorList>
    </citation>
    <scope>NUCLEOTIDE SEQUENCE [LARGE SCALE GENOMIC DNA]</scope>
    <source>
        <strain evidence="6 7">H239</strain>
    </source>
</reference>
<dbReference type="GO" id="GO:0015697">
    <property type="term" value="P:quaternary ammonium group transport"/>
    <property type="evidence" value="ECO:0007669"/>
    <property type="project" value="UniProtKB-ARBA"/>
</dbReference>
<evidence type="ECO:0000256" key="1">
    <source>
        <dbReference type="ARBA" id="ARBA00005417"/>
    </source>
</evidence>
<dbReference type="GO" id="GO:0022857">
    <property type="term" value="F:transmembrane transporter activity"/>
    <property type="evidence" value="ECO:0007669"/>
    <property type="project" value="InterPro"/>
</dbReference>
<comment type="caution">
    <text evidence="6">The sequence shown here is derived from an EMBL/GenBank/DDBJ whole genome shotgun (WGS) entry which is preliminary data.</text>
</comment>
<evidence type="ECO:0000256" key="4">
    <source>
        <dbReference type="ARBA" id="ARBA00022840"/>
    </source>
</evidence>
<proteinExistence type="inferred from homology"/>
<dbReference type="EMBL" id="JAALFG010000001">
    <property type="protein sequence ID" value="NGP16979.1"/>
    <property type="molecule type" value="Genomic_DNA"/>
</dbReference>
<evidence type="ECO:0000313" key="7">
    <source>
        <dbReference type="Proteomes" id="UP000474802"/>
    </source>
</evidence>
<dbReference type="SUPFAM" id="SSF50331">
    <property type="entry name" value="MOP-like"/>
    <property type="match status" value="1"/>
</dbReference>
<dbReference type="Pfam" id="PF00005">
    <property type="entry name" value="ABC_tran"/>
    <property type="match status" value="1"/>
</dbReference>
<dbReference type="PANTHER" id="PTHR42781">
    <property type="entry name" value="SPERMIDINE/PUTRESCINE IMPORT ATP-BINDING PROTEIN POTA"/>
    <property type="match status" value="1"/>
</dbReference>
<reference evidence="6 7" key="1">
    <citation type="submission" date="2020-02" db="EMBL/GenBank/DDBJ databases">
        <authorList>
            <person name="Khan S.A."/>
            <person name="Jeon C.O."/>
            <person name="Chun B.H."/>
        </authorList>
    </citation>
    <scope>NUCLEOTIDE SEQUENCE [LARGE SCALE GENOMIC DNA]</scope>
    <source>
        <strain evidence="6 7">H239</strain>
    </source>
</reference>
<dbReference type="FunFam" id="3.40.50.300:FF:000425">
    <property type="entry name" value="Probable ABC transporter, ATP-binding subunit"/>
    <property type="match status" value="1"/>
</dbReference>
<evidence type="ECO:0000313" key="6">
    <source>
        <dbReference type="EMBL" id="NGP16979.1"/>
    </source>
</evidence>